<keyword evidence="3" id="KW-1185">Reference proteome</keyword>
<proteinExistence type="predicted"/>
<evidence type="ECO:0000313" key="3">
    <source>
        <dbReference type="Proteomes" id="UP000292027"/>
    </source>
</evidence>
<feature type="transmembrane region" description="Helical" evidence="1">
    <location>
        <begin position="54"/>
        <end position="75"/>
    </location>
</feature>
<dbReference type="EMBL" id="SHKR01000013">
    <property type="protein sequence ID" value="RZU13822.1"/>
    <property type="molecule type" value="Genomic_DNA"/>
</dbReference>
<reference evidence="2 3" key="1">
    <citation type="journal article" date="2015" name="Stand. Genomic Sci.">
        <title>Genomic Encyclopedia of Bacterial and Archaeal Type Strains, Phase III: the genomes of soil and plant-associated and newly described type strains.</title>
        <authorList>
            <person name="Whitman W.B."/>
            <person name="Woyke T."/>
            <person name="Klenk H.P."/>
            <person name="Zhou Y."/>
            <person name="Lilburn T.G."/>
            <person name="Beck B.J."/>
            <person name="De Vos P."/>
            <person name="Vandamme P."/>
            <person name="Eisen J.A."/>
            <person name="Garrity G."/>
            <person name="Hugenholtz P."/>
            <person name="Kyrpides N.C."/>
        </authorList>
    </citation>
    <scope>NUCLEOTIDE SEQUENCE [LARGE SCALE GENOMIC DNA]</scope>
    <source>
        <strain evidence="2 3">VKM Ac-2540</strain>
    </source>
</reference>
<dbReference type="OrthoDB" id="3829515at2"/>
<gene>
    <name evidence="2" type="ORF">EV645_4676</name>
</gene>
<keyword evidence="1" id="KW-1133">Transmembrane helix</keyword>
<organism evidence="2 3">
    <name type="scientific">Kribbella rubisoli</name>
    <dbReference type="NCBI Taxonomy" id="3075929"/>
    <lineage>
        <taxon>Bacteria</taxon>
        <taxon>Bacillati</taxon>
        <taxon>Actinomycetota</taxon>
        <taxon>Actinomycetes</taxon>
        <taxon>Propionibacteriales</taxon>
        <taxon>Kribbellaceae</taxon>
        <taxon>Kribbella</taxon>
    </lineage>
</organism>
<dbReference type="AlphaFoldDB" id="A0A4Q7WTT8"/>
<dbReference type="RefSeq" id="WP_130446035.1">
    <property type="nucleotide sequence ID" value="NZ_SHKR01000013.1"/>
</dbReference>
<dbReference type="Proteomes" id="UP000292027">
    <property type="component" value="Unassembled WGS sequence"/>
</dbReference>
<name>A0A4Q7WTT8_9ACTN</name>
<accession>A0A4Q7WTT8</accession>
<keyword evidence="1" id="KW-0812">Transmembrane</keyword>
<keyword evidence="1" id="KW-0472">Membrane</keyword>
<sequence>MRRLIVLLWVVTMGTGFYGTVRGVSEKAQDTGKSFWRVFFSGQENFVWHSAPGWYYPVWIALTIVTVAGTAWYFFSRD</sequence>
<evidence type="ECO:0000256" key="1">
    <source>
        <dbReference type="SAM" id="Phobius"/>
    </source>
</evidence>
<protein>
    <submittedName>
        <fullName evidence="2">Uncharacterized protein</fullName>
    </submittedName>
</protein>
<comment type="caution">
    <text evidence="2">The sequence shown here is derived from an EMBL/GenBank/DDBJ whole genome shotgun (WGS) entry which is preliminary data.</text>
</comment>
<evidence type="ECO:0000313" key="2">
    <source>
        <dbReference type="EMBL" id="RZU13822.1"/>
    </source>
</evidence>